<evidence type="ECO:0000313" key="14">
    <source>
        <dbReference type="EMBL" id="KAK7092008.1"/>
    </source>
</evidence>
<feature type="transmembrane region" description="Helical" evidence="9">
    <location>
        <begin position="246"/>
        <end position="272"/>
    </location>
</feature>
<feature type="compositionally biased region" description="Polar residues" evidence="10">
    <location>
        <begin position="698"/>
        <end position="709"/>
    </location>
</feature>
<feature type="transmembrane region" description="Helical" evidence="9">
    <location>
        <begin position="360"/>
        <end position="379"/>
    </location>
</feature>
<dbReference type="PROSITE" id="PS51162">
    <property type="entry name" value="THYROGLOBULIN_1_2"/>
    <property type="match status" value="1"/>
</dbReference>
<gene>
    <name evidence="14" type="ORF">V1264_009619</name>
</gene>
<keyword evidence="4 9" id="KW-0812">Transmembrane</keyword>
<dbReference type="GO" id="GO:0016323">
    <property type="term" value="C:basolateral plasma membrane"/>
    <property type="evidence" value="ECO:0007669"/>
    <property type="project" value="TreeGrafter"/>
</dbReference>
<feature type="domain" description="Thyroglobulin type-1" evidence="12">
    <location>
        <begin position="478"/>
        <end position="552"/>
    </location>
</feature>
<feature type="transmembrane region" description="Helical" evidence="9">
    <location>
        <begin position="292"/>
        <end position="315"/>
    </location>
</feature>
<evidence type="ECO:0000256" key="10">
    <source>
        <dbReference type="SAM" id="MobiDB-lite"/>
    </source>
</evidence>
<keyword evidence="9" id="KW-0406">Ion transport</keyword>
<sequence>MGKKEDALTSGYHANSRREEEGDVEEEDEEIYCGVGSCRPEFMQKWATIGCLTPALCLAGLSTSTLNMYINSQITTLERQFGFSSSVSGALLSCNDFGYLLTTLITSFLARRVHIPRALSMSTLFFGISGLLCTIPFFATRGDLPPVSGLASGGNFSSMAAGGRVVAGALCDLSAMGSNSTGLAATKDDSCGSGDGRQGPMAISADGKGLAIACIAIGMIFQGFGKSPRQPFIGTYIDDNVPKTKTTLYLGIVSAASIFGPVLAFTLGGLFSKLYLTLEDTEMSPMDPRWVGAWWLGFLTFGFLGVLAAIPTFFFPRRLKPQPHLRKLEEDRKREAKGRMCFHDLKEFLKSILRLVQTPVYMCVVMGTCVSLLGIGGMISFLPKYFETQFMIPTWQANILLGVLNILSAAGGTLVGGVVTSRFKLSPVQCLKLMVITTATSVIFNGMGFFLGCDQPYISMGASSGLPANGNTTEMTCGGTCQCDDTVFFPTCGADGVNYFSPCHAGCSESLGMSYGSCSCINATMTSWRKNSTGGQEEMTSQATPGFCAPDCSNLYPYAIVNFFGALTATLVIMPAFLVSVRSVKESDKPLAIGLSAFCGTLLGWFLGPIVYGRIVDSCCMLWSSGCDGGGSCSLYDLSVFRYRYHAIFFSTRIGCCLLYLTALLIAMYGRNKFAPQSDVIESTIAPEGEKLMLEKSLNGNGTRTSNGTPEEEEDDDFFGGKNIYKGKK</sequence>
<dbReference type="AlphaFoldDB" id="A0AAN9ART7"/>
<evidence type="ECO:0000259" key="12">
    <source>
        <dbReference type="PROSITE" id="PS51162"/>
    </source>
</evidence>
<dbReference type="Proteomes" id="UP001374579">
    <property type="component" value="Unassembled WGS sequence"/>
</dbReference>
<feature type="domain" description="Kazal-like" evidence="13">
    <location>
        <begin position="471"/>
        <end position="519"/>
    </location>
</feature>
<dbReference type="Pfam" id="PF03137">
    <property type="entry name" value="OATP"/>
    <property type="match status" value="1"/>
</dbReference>
<dbReference type="SUPFAM" id="SSF103473">
    <property type="entry name" value="MFS general substrate transporter"/>
    <property type="match status" value="1"/>
</dbReference>
<evidence type="ECO:0000256" key="1">
    <source>
        <dbReference type="ARBA" id="ARBA00004651"/>
    </source>
</evidence>
<dbReference type="Pfam" id="PF07648">
    <property type="entry name" value="Kazal_2"/>
    <property type="match status" value="1"/>
</dbReference>
<protein>
    <recommendedName>
        <fullName evidence="9">Solute carrier organic anion transporter family member</fullName>
    </recommendedName>
</protein>
<comment type="caution">
    <text evidence="14">The sequence shown here is derived from an EMBL/GenBank/DDBJ whole genome shotgun (WGS) entry which is preliminary data.</text>
</comment>
<keyword evidence="9" id="KW-0813">Transport</keyword>
<comment type="similarity">
    <text evidence="2 9">Belongs to the organo anion transporter (TC 2.A.60) family.</text>
</comment>
<proteinExistence type="inferred from homology"/>
<evidence type="ECO:0000256" key="5">
    <source>
        <dbReference type="ARBA" id="ARBA00022989"/>
    </source>
</evidence>
<evidence type="ECO:0000256" key="8">
    <source>
        <dbReference type="PROSITE-ProRule" id="PRU00500"/>
    </source>
</evidence>
<organism evidence="14 15">
    <name type="scientific">Littorina saxatilis</name>
    <dbReference type="NCBI Taxonomy" id="31220"/>
    <lineage>
        <taxon>Eukaryota</taxon>
        <taxon>Metazoa</taxon>
        <taxon>Spiralia</taxon>
        <taxon>Lophotrochozoa</taxon>
        <taxon>Mollusca</taxon>
        <taxon>Gastropoda</taxon>
        <taxon>Caenogastropoda</taxon>
        <taxon>Littorinimorpha</taxon>
        <taxon>Littorinoidea</taxon>
        <taxon>Littorinidae</taxon>
        <taxon>Littorina</taxon>
    </lineage>
</organism>
<dbReference type="CDD" id="cd17336">
    <property type="entry name" value="MFS_SLCO_OATP"/>
    <property type="match status" value="1"/>
</dbReference>
<keyword evidence="15" id="KW-1185">Reference proteome</keyword>
<feature type="transmembrane region" description="Helical" evidence="9">
    <location>
        <begin position="645"/>
        <end position="669"/>
    </location>
</feature>
<evidence type="ECO:0000313" key="15">
    <source>
        <dbReference type="Proteomes" id="UP001374579"/>
    </source>
</evidence>
<evidence type="ECO:0000256" key="4">
    <source>
        <dbReference type="ARBA" id="ARBA00022692"/>
    </source>
</evidence>
<keyword evidence="5 9" id="KW-1133">Transmembrane helix</keyword>
<evidence type="ECO:0000256" key="9">
    <source>
        <dbReference type="RuleBase" id="RU362056"/>
    </source>
</evidence>
<evidence type="ECO:0000259" key="13">
    <source>
        <dbReference type="PROSITE" id="PS51465"/>
    </source>
</evidence>
<evidence type="ECO:0000256" key="3">
    <source>
        <dbReference type="ARBA" id="ARBA00022475"/>
    </source>
</evidence>
<dbReference type="GO" id="GO:0006811">
    <property type="term" value="P:monoatomic ion transport"/>
    <property type="evidence" value="ECO:0007669"/>
    <property type="project" value="UniProtKB-KW"/>
</dbReference>
<dbReference type="GO" id="GO:0015347">
    <property type="term" value="F:sodium-independent organic anion transmembrane transporter activity"/>
    <property type="evidence" value="ECO:0007669"/>
    <property type="project" value="TreeGrafter"/>
</dbReference>
<dbReference type="Gene3D" id="1.20.1250.20">
    <property type="entry name" value="MFS general substrate transporter like domains"/>
    <property type="match status" value="1"/>
</dbReference>
<dbReference type="InterPro" id="IPR002350">
    <property type="entry name" value="Kazal_dom"/>
</dbReference>
<dbReference type="PROSITE" id="PS50850">
    <property type="entry name" value="MFS"/>
    <property type="match status" value="1"/>
</dbReference>
<evidence type="ECO:0000256" key="6">
    <source>
        <dbReference type="ARBA" id="ARBA00023136"/>
    </source>
</evidence>
<feature type="transmembrane region" description="Helical" evidence="9">
    <location>
        <begin position="209"/>
        <end position="225"/>
    </location>
</feature>
<reference evidence="14 15" key="1">
    <citation type="submission" date="2024-02" db="EMBL/GenBank/DDBJ databases">
        <title>Chromosome-scale genome assembly of the rough periwinkle Littorina saxatilis.</title>
        <authorList>
            <person name="De Jode A."/>
            <person name="Faria R."/>
            <person name="Formenti G."/>
            <person name="Sims Y."/>
            <person name="Smith T.P."/>
            <person name="Tracey A."/>
            <person name="Wood J.M.D."/>
            <person name="Zagrodzka Z.B."/>
            <person name="Johannesson K."/>
            <person name="Butlin R.K."/>
            <person name="Leder E.H."/>
        </authorList>
    </citation>
    <scope>NUCLEOTIDE SEQUENCE [LARGE SCALE GENOMIC DNA]</scope>
    <source>
        <strain evidence="14">Snail1</strain>
        <tissue evidence="14">Muscle</tissue>
    </source>
</reference>
<keyword evidence="6 9" id="KW-0472">Membrane</keyword>
<dbReference type="InterPro" id="IPR036259">
    <property type="entry name" value="MFS_trans_sf"/>
</dbReference>
<keyword evidence="3" id="KW-1003">Cell membrane</keyword>
<evidence type="ECO:0000256" key="7">
    <source>
        <dbReference type="ARBA" id="ARBA00023157"/>
    </source>
</evidence>
<evidence type="ECO:0000259" key="11">
    <source>
        <dbReference type="PROSITE" id="PS50850"/>
    </source>
</evidence>
<dbReference type="InterPro" id="IPR004156">
    <property type="entry name" value="OATP"/>
</dbReference>
<dbReference type="InterPro" id="IPR000716">
    <property type="entry name" value="Thyroglobulin_1"/>
</dbReference>
<dbReference type="PANTHER" id="PTHR11388">
    <property type="entry name" value="ORGANIC ANION TRANSPORTER"/>
    <property type="match status" value="1"/>
</dbReference>
<feature type="region of interest" description="Disordered" evidence="10">
    <location>
        <begin position="696"/>
        <end position="729"/>
    </location>
</feature>
<dbReference type="SUPFAM" id="SSF100895">
    <property type="entry name" value="Kazal-type serine protease inhibitors"/>
    <property type="match status" value="1"/>
</dbReference>
<feature type="transmembrane region" description="Helical" evidence="9">
    <location>
        <begin position="591"/>
        <end position="612"/>
    </location>
</feature>
<comment type="caution">
    <text evidence="8 9">Lacks conserved residue(s) required for the propagation of feature annotation.</text>
</comment>
<name>A0AAN9ART7_9CAEN</name>
<feature type="transmembrane region" description="Helical" evidence="9">
    <location>
        <begin position="399"/>
        <end position="419"/>
    </location>
</feature>
<dbReference type="EMBL" id="JBAMIC010000022">
    <property type="protein sequence ID" value="KAK7092008.1"/>
    <property type="molecule type" value="Genomic_DNA"/>
</dbReference>
<dbReference type="PROSITE" id="PS51465">
    <property type="entry name" value="KAZAL_2"/>
    <property type="match status" value="1"/>
</dbReference>
<dbReference type="PANTHER" id="PTHR11388:SF142">
    <property type="entry name" value="SOLUTE CARRIER ORGANIC ANION TRANSPORTER FAMILY MEMBER 5A1"/>
    <property type="match status" value="1"/>
</dbReference>
<dbReference type="InterPro" id="IPR036058">
    <property type="entry name" value="Kazal_dom_sf"/>
</dbReference>
<evidence type="ECO:0000256" key="2">
    <source>
        <dbReference type="ARBA" id="ARBA00009657"/>
    </source>
</evidence>
<feature type="transmembrane region" description="Helical" evidence="9">
    <location>
        <begin position="122"/>
        <end position="139"/>
    </location>
</feature>
<keyword evidence="7" id="KW-1015">Disulfide bond</keyword>
<feature type="region of interest" description="Disordered" evidence="10">
    <location>
        <begin position="1"/>
        <end position="26"/>
    </location>
</feature>
<feature type="transmembrane region" description="Helical" evidence="9">
    <location>
        <begin position="431"/>
        <end position="451"/>
    </location>
</feature>
<dbReference type="GO" id="GO:0043252">
    <property type="term" value="P:sodium-independent organic anion transport"/>
    <property type="evidence" value="ECO:0007669"/>
    <property type="project" value="TreeGrafter"/>
</dbReference>
<comment type="subcellular location">
    <subcellularLocation>
        <location evidence="1 9">Cell membrane</location>
        <topology evidence="1 9">Multi-pass membrane protein</topology>
    </subcellularLocation>
</comment>
<dbReference type="InterPro" id="IPR020846">
    <property type="entry name" value="MFS_dom"/>
</dbReference>
<feature type="transmembrane region" description="Helical" evidence="9">
    <location>
        <begin position="555"/>
        <end position="579"/>
    </location>
</feature>
<feature type="domain" description="Major facilitator superfamily (MFS) profile" evidence="11">
    <location>
        <begin position="48"/>
        <end position="671"/>
    </location>
</feature>
<accession>A0AAN9ART7</accession>
<dbReference type="NCBIfam" id="TIGR00805">
    <property type="entry name" value="oat"/>
    <property type="match status" value="1"/>
</dbReference>